<feature type="region of interest" description="Disordered" evidence="1">
    <location>
        <begin position="177"/>
        <end position="199"/>
    </location>
</feature>
<accession>A0A0U4CDJ4</accession>
<dbReference type="STRING" id="1411621.AUC43_14940"/>
<dbReference type="Proteomes" id="UP000059542">
    <property type="component" value="Chromosome"/>
</dbReference>
<sequence length="199" mass="21616">MKQIIGFHCMKKTRFFPALLGAARVTGLAAWQTGRLFRQLAARALDSVQDVLRAEVEKGNLKLVADFLADKALPATRALLVEQMTVRLLMRLGLRGALASNVVGWVLPFVIERLIVAGNKSGLFDKLKANATVSESLAKLDELRRATWKILVPDPGTSAEVVDEDEDLPTPRLPLLLAAPAAKPKHPKAPVAPKTAKSK</sequence>
<dbReference type="AlphaFoldDB" id="A0A0U4CDJ4"/>
<gene>
    <name evidence="2" type="ORF">AUC43_14940</name>
</gene>
<protein>
    <submittedName>
        <fullName evidence="2">Uncharacterized protein</fullName>
    </submittedName>
</protein>
<organism evidence="2 3">
    <name type="scientific">Hymenobacter sedentarius</name>
    <dbReference type="NCBI Taxonomy" id="1411621"/>
    <lineage>
        <taxon>Bacteria</taxon>
        <taxon>Pseudomonadati</taxon>
        <taxon>Bacteroidota</taxon>
        <taxon>Cytophagia</taxon>
        <taxon>Cytophagales</taxon>
        <taxon>Hymenobacteraceae</taxon>
        <taxon>Hymenobacter</taxon>
    </lineage>
</organism>
<feature type="compositionally biased region" description="Low complexity" evidence="1">
    <location>
        <begin position="189"/>
        <end position="199"/>
    </location>
</feature>
<evidence type="ECO:0000313" key="3">
    <source>
        <dbReference type="Proteomes" id="UP000059542"/>
    </source>
</evidence>
<keyword evidence="3" id="KW-1185">Reference proteome</keyword>
<dbReference type="KEGG" id="hyg:AUC43_14940"/>
<name>A0A0U4CDJ4_9BACT</name>
<proteinExistence type="predicted"/>
<evidence type="ECO:0000256" key="1">
    <source>
        <dbReference type="SAM" id="MobiDB-lite"/>
    </source>
</evidence>
<reference evidence="2 3" key="1">
    <citation type="submission" date="2015-12" db="EMBL/GenBank/DDBJ databases">
        <authorList>
            <person name="Shamseldin A."/>
            <person name="Moawad H."/>
            <person name="Abd El-Rahim W.M."/>
            <person name="Sadowsky M.J."/>
        </authorList>
    </citation>
    <scope>NUCLEOTIDE SEQUENCE [LARGE SCALE GENOMIC DNA]</scope>
    <source>
        <strain evidence="2 3">DG5B</strain>
    </source>
</reference>
<dbReference type="EMBL" id="CP013909">
    <property type="protein sequence ID" value="ALW86265.1"/>
    <property type="molecule type" value="Genomic_DNA"/>
</dbReference>
<evidence type="ECO:0000313" key="2">
    <source>
        <dbReference type="EMBL" id="ALW86265.1"/>
    </source>
</evidence>